<name>A0A023EXV1_TRIIF</name>
<reference evidence="2" key="1">
    <citation type="journal article" date="2014" name="PLoS Negl. Trop. Dis.">
        <title>An updated insight into the Sialotranscriptome of Triatoma infestans: developmental stage and geographic variations.</title>
        <authorList>
            <person name="Schwarz A."/>
            <person name="Medrano-Mercado N."/>
            <person name="Schaub G.A."/>
            <person name="Struchiner C.J."/>
            <person name="Bargues M.D."/>
            <person name="Levy M.Z."/>
            <person name="Ribeiro J.M."/>
        </authorList>
    </citation>
    <scope>NUCLEOTIDE SEQUENCE</scope>
    <source>
        <strain evidence="2">Chile</strain>
        <tissue evidence="2">Salivary glands</tissue>
    </source>
</reference>
<dbReference type="EMBL" id="GBBI01004597">
    <property type="protein sequence ID" value="JAC14115.1"/>
    <property type="molecule type" value="mRNA"/>
</dbReference>
<accession>A0A023EXV1</accession>
<organism evidence="2">
    <name type="scientific">Triatoma infestans</name>
    <name type="common">Assassin bug</name>
    <dbReference type="NCBI Taxonomy" id="30076"/>
    <lineage>
        <taxon>Eukaryota</taxon>
        <taxon>Metazoa</taxon>
        <taxon>Ecdysozoa</taxon>
        <taxon>Arthropoda</taxon>
        <taxon>Hexapoda</taxon>
        <taxon>Insecta</taxon>
        <taxon>Pterygota</taxon>
        <taxon>Neoptera</taxon>
        <taxon>Paraneoptera</taxon>
        <taxon>Hemiptera</taxon>
        <taxon>Heteroptera</taxon>
        <taxon>Panheteroptera</taxon>
        <taxon>Cimicomorpha</taxon>
        <taxon>Reduviidae</taxon>
        <taxon>Triatominae</taxon>
        <taxon>Triatoma</taxon>
    </lineage>
</organism>
<protein>
    <submittedName>
        <fullName evidence="2">Putative secreted protein</fullName>
    </submittedName>
</protein>
<proteinExistence type="evidence at transcript level"/>
<evidence type="ECO:0000256" key="1">
    <source>
        <dbReference type="SAM" id="SignalP"/>
    </source>
</evidence>
<feature type="signal peptide" evidence="1">
    <location>
        <begin position="1"/>
        <end position="18"/>
    </location>
</feature>
<sequence length="119" mass="13487">MFNRLSIFCLLYVTEALCGPTFFDPDFFHERDELSTVNNSLQEERRPIQSYTSTIPTIRPYRGRNVGSLESVTTTDSMDKAIRPSNCILPLTSTTTKKPLSFLFTLGSNDLTNVLNTKK</sequence>
<evidence type="ECO:0000313" key="2">
    <source>
        <dbReference type="EMBL" id="JAC14115.1"/>
    </source>
</evidence>
<feature type="chain" id="PRO_5001514563" evidence="1">
    <location>
        <begin position="19"/>
        <end position="119"/>
    </location>
</feature>
<dbReference type="AlphaFoldDB" id="A0A023EXV1"/>
<keyword evidence="1" id="KW-0732">Signal</keyword>
<feature type="non-terminal residue" evidence="2">
    <location>
        <position position="119"/>
    </location>
</feature>